<sequence length="175" mass="19175">MIGALAALLLFGSALAGDPRQRLLEPEAELFAKAEAEIVLKTAVFQRTVGRDYADWDLDLVQGVIRFIGRAHAYSAPVQVIGTYNMLDGTFLWGWDHPSVPVALGADARLARQFGKRNRLPLFTTRKVACTEQQAWQFTAVALYLSDAGGAYRARSGTTLVFVTFGALTLQADKR</sequence>
<reference evidence="2 3" key="1">
    <citation type="submission" date="2018-05" db="EMBL/GenBank/DDBJ databases">
        <title>Description of Sphingomonas pokkalii sp nov, isolated from the rhizosphere of saline tolerant pokkali rice and its draft genome analysis.</title>
        <authorList>
            <person name="Menon R."/>
            <person name="Kumari S."/>
            <person name="Rameshkumar N."/>
        </authorList>
    </citation>
    <scope>NUCLEOTIDE SEQUENCE [LARGE SCALE GENOMIC DNA]</scope>
    <source>
        <strain evidence="2 3">L3B27</strain>
    </source>
</reference>
<accession>A0A2U0S9X3</accession>
<protein>
    <submittedName>
        <fullName evidence="2">Uncharacterized protein</fullName>
    </submittedName>
</protein>
<gene>
    <name evidence="2" type="ORF">DD559_01545</name>
</gene>
<feature type="signal peptide" evidence="1">
    <location>
        <begin position="1"/>
        <end position="16"/>
    </location>
</feature>
<evidence type="ECO:0000256" key="1">
    <source>
        <dbReference type="SAM" id="SignalP"/>
    </source>
</evidence>
<organism evidence="2 3">
    <name type="scientific">Sphingomonas pokkalii</name>
    <dbReference type="NCBI Taxonomy" id="2175090"/>
    <lineage>
        <taxon>Bacteria</taxon>
        <taxon>Pseudomonadati</taxon>
        <taxon>Pseudomonadota</taxon>
        <taxon>Alphaproteobacteria</taxon>
        <taxon>Sphingomonadales</taxon>
        <taxon>Sphingomonadaceae</taxon>
        <taxon>Sphingomonas</taxon>
    </lineage>
</organism>
<evidence type="ECO:0000313" key="2">
    <source>
        <dbReference type="EMBL" id="PVX28187.1"/>
    </source>
</evidence>
<dbReference type="EMBL" id="QENQ01000001">
    <property type="protein sequence ID" value="PVX28187.1"/>
    <property type="molecule type" value="Genomic_DNA"/>
</dbReference>
<dbReference type="Pfam" id="PF21813">
    <property type="entry name" value="DUF6882"/>
    <property type="match status" value="1"/>
</dbReference>
<keyword evidence="1" id="KW-0732">Signal</keyword>
<feature type="chain" id="PRO_5015712279" evidence="1">
    <location>
        <begin position="17"/>
        <end position="175"/>
    </location>
</feature>
<dbReference type="Proteomes" id="UP000245890">
    <property type="component" value="Unassembled WGS sequence"/>
</dbReference>
<proteinExistence type="predicted"/>
<dbReference type="InterPro" id="IPR049249">
    <property type="entry name" value="DUF6882"/>
</dbReference>
<keyword evidence="3" id="KW-1185">Reference proteome</keyword>
<name>A0A2U0S9X3_9SPHN</name>
<dbReference type="AlphaFoldDB" id="A0A2U0S9X3"/>
<dbReference type="RefSeq" id="WP_116467640.1">
    <property type="nucleotide sequence ID" value="NZ_QENQ01000001.1"/>
</dbReference>
<dbReference type="OrthoDB" id="8439179at2"/>
<comment type="caution">
    <text evidence="2">The sequence shown here is derived from an EMBL/GenBank/DDBJ whole genome shotgun (WGS) entry which is preliminary data.</text>
</comment>
<evidence type="ECO:0000313" key="3">
    <source>
        <dbReference type="Proteomes" id="UP000245890"/>
    </source>
</evidence>